<keyword evidence="2" id="KW-0472">Membrane</keyword>
<keyword evidence="2" id="KW-1133">Transmembrane helix</keyword>
<name>M5G8J0_DACPD</name>
<evidence type="ECO:0000313" key="3">
    <source>
        <dbReference type="EMBL" id="EJU04485.1"/>
    </source>
</evidence>
<dbReference type="HOGENOM" id="CLU_647266_0_0_1"/>
<keyword evidence="2" id="KW-0812">Transmembrane</keyword>
<proteinExistence type="predicted"/>
<keyword evidence="4" id="KW-1185">Reference proteome</keyword>
<dbReference type="OrthoDB" id="2576334at2759"/>
<gene>
    <name evidence="3" type="ORF">DACRYDRAFT_105545</name>
</gene>
<dbReference type="AlphaFoldDB" id="M5G8J0"/>
<evidence type="ECO:0000313" key="4">
    <source>
        <dbReference type="Proteomes" id="UP000030653"/>
    </source>
</evidence>
<sequence length="424" mass="45244">MSESLQLFNVSLGSESPMYSYYPLRNADPSQGWNAMYTGSVFSSSDQQGTLGSGTPYRMTQADHAGVSLSFNSTAAYFCVTYNGTAELYFMWDDTPASNGYPTAPQPNSTACSETQTGIVPGLLATPSLEYGAHTVSVNLSRIAPGDSLLFYGGAFTTGATTTNPLVPVWIDDRNPNWHLLSQADVWSQKEDWAEDYNATHTFTCAYNGATSASYTFNGMKLSADPAQELTFRPESYAVQLIGIVDYNSVFPFTISLGDNESPYMNATNSWRSDNQTFFFAGGLDPKTTLASSSPPPTPSSNPPNTSSTPGPGSDLTSPSLSRGAKAGISIGCIFAGLIIAFLACPAWRRAARRSRQTIREELTDAAMSEAMDSAFRQVPMPYLGAIGGSEMERTSIASKSGRSGAAPAVLEAPPEYASHDGHA</sequence>
<reference evidence="3 4" key="1">
    <citation type="journal article" date="2012" name="Science">
        <title>The Paleozoic origin of enzymatic lignin decomposition reconstructed from 31 fungal genomes.</title>
        <authorList>
            <person name="Floudas D."/>
            <person name="Binder M."/>
            <person name="Riley R."/>
            <person name="Barry K."/>
            <person name="Blanchette R.A."/>
            <person name="Henrissat B."/>
            <person name="Martinez A.T."/>
            <person name="Otillar R."/>
            <person name="Spatafora J.W."/>
            <person name="Yadav J.S."/>
            <person name="Aerts A."/>
            <person name="Benoit I."/>
            <person name="Boyd A."/>
            <person name="Carlson A."/>
            <person name="Copeland A."/>
            <person name="Coutinho P.M."/>
            <person name="de Vries R.P."/>
            <person name="Ferreira P."/>
            <person name="Findley K."/>
            <person name="Foster B."/>
            <person name="Gaskell J."/>
            <person name="Glotzer D."/>
            <person name="Gorecki P."/>
            <person name="Heitman J."/>
            <person name="Hesse C."/>
            <person name="Hori C."/>
            <person name="Igarashi K."/>
            <person name="Jurgens J.A."/>
            <person name="Kallen N."/>
            <person name="Kersten P."/>
            <person name="Kohler A."/>
            <person name="Kuees U."/>
            <person name="Kumar T.K.A."/>
            <person name="Kuo A."/>
            <person name="LaButti K."/>
            <person name="Larrondo L.F."/>
            <person name="Lindquist E."/>
            <person name="Ling A."/>
            <person name="Lombard V."/>
            <person name="Lucas S."/>
            <person name="Lundell T."/>
            <person name="Martin R."/>
            <person name="McLaughlin D.J."/>
            <person name="Morgenstern I."/>
            <person name="Morin E."/>
            <person name="Murat C."/>
            <person name="Nagy L.G."/>
            <person name="Nolan M."/>
            <person name="Ohm R.A."/>
            <person name="Patyshakuliyeva A."/>
            <person name="Rokas A."/>
            <person name="Ruiz-Duenas F.J."/>
            <person name="Sabat G."/>
            <person name="Salamov A."/>
            <person name="Samejima M."/>
            <person name="Schmutz J."/>
            <person name="Slot J.C."/>
            <person name="St John F."/>
            <person name="Stenlid J."/>
            <person name="Sun H."/>
            <person name="Sun S."/>
            <person name="Syed K."/>
            <person name="Tsang A."/>
            <person name="Wiebenga A."/>
            <person name="Young D."/>
            <person name="Pisabarro A."/>
            <person name="Eastwood D.C."/>
            <person name="Martin F."/>
            <person name="Cullen D."/>
            <person name="Grigoriev I.V."/>
            <person name="Hibbett D.S."/>
        </authorList>
    </citation>
    <scope>NUCLEOTIDE SEQUENCE [LARGE SCALE GENOMIC DNA]</scope>
    <source>
        <strain evidence="3 4">DJM-731 SS1</strain>
    </source>
</reference>
<feature type="transmembrane region" description="Helical" evidence="2">
    <location>
        <begin position="327"/>
        <end position="348"/>
    </location>
</feature>
<dbReference type="Proteomes" id="UP000030653">
    <property type="component" value="Unassembled WGS sequence"/>
</dbReference>
<evidence type="ECO:0000256" key="2">
    <source>
        <dbReference type="SAM" id="Phobius"/>
    </source>
</evidence>
<protein>
    <submittedName>
        <fullName evidence="3">Uncharacterized protein</fullName>
    </submittedName>
</protein>
<evidence type="ECO:0000256" key="1">
    <source>
        <dbReference type="SAM" id="MobiDB-lite"/>
    </source>
</evidence>
<feature type="compositionally biased region" description="Low complexity" evidence="1">
    <location>
        <begin position="303"/>
        <end position="314"/>
    </location>
</feature>
<feature type="region of interest" description="Disordered" evidence="1">
    <location>
        <begin position="289"/>
        <end position="321"/>
    </location>
</feature>
<accession>M5G8J0</accession>
<dbReference type="GeneID" id="63683164"/>
<organism evidence="3 4">
    <name type="scientific">Dacryopinax primogenitus (strain DJM 731)</name>
    <name type="common">Brown rot fungus</name>
    <dbReference type="NCBI Taxonomy" id="1858805"/>
    <lineage>
        <taxon>Eukaryota</taxon>
        <taxon>Fungi</taxon>
        <taxon>Dikarya</taxon>
        <taxon>Basidiomycota</taxon>
        <taxon>Agaricomycotina</taxon>
        <taxon>Dacrymycetes</taxon>
        <taxon>Dacrymycetales</taxon>
        <taxon>Dacrymycetaceae</taxon>
        <taxon>Dacryopinax</taxon>
    </lineage>
</organism>
<dbReference type="RefSeq" id="XP_040631379.1">
    <property type="nucleotide sequence ID" value="XM_040768102.1"/>
</dbReference>
<feature type="region of interest" description="Disordered" evidence="1">
    <location>
        <begin position="395"/>
        <end position="424"/>
    </location>
</feature>
<dbReference type="EMBL" id="JH795858">
    <property type="protein sequence ID" value="EJU04485.1"/>
    <property type="molecule type" value="Genomic_DNA"/>
</dbReference>